<organism evidence="1 2">
    <name type="scientific">Paraburkholderia phenazinium</name>
    <dbReference type="NCBI Taxonomy" id="60549"/>
    <lineage>
        <taxon>Bacteria</taxon>
        <taxon>Pseudomonadati</taxon>
        <taxon>Pseudomonadota</taxon>
        <taxon>Betaproteobacteria</taxon>
        <taxon>Burkholderiales</taxon>
        <taxon>Burkholderiaceae</taxon>
        <taxon>Paraburkholderia</taxon>
    </lineage>
</organism>
<accession>A0A1N6L6F0</accession>
<dbReference type="AlphaFoldDB" id="A0A1N6L6F0"/>
<dbReference type="Proteomes" id="UP000185151">
    <property type="component" value="Unassembled WGS sequence"/>
</dbReference>
<gene>
    <name evidence="1" type="ORF">SAMN05444165_6227</name>
</gene>
<sequence length="37" mass="4046">MRVSAARGAFRFAATEALKHPAQAGHLTPAYFLTLWS</sequence>
<evidence type="ECO:0000313" key="2">
    <source>
        <dbReference type="Proteomes" id="UP000185151"/>
    </source>
</evidence>
<protein>
    <submittedName>
        <fullName evidence="1">Uncharacterized protein</fullName>
    </submittedName>
</protein>
<keyword evidence="2" id="KW-1185">Reference proteome</keyword>
<reference evidence="1 2" key="1">
    <citation type="submission" date="2016-11" db="EMBL/GenBank/DDBJ databases">
        <authorList>
            <person name="Jaros S."/>
            <person name="Januszkiewicz K."/>
            <person name="Wedrychowicz H."/>
        </authorList>
    </citation>
    <scope>NUCLEOTIDE SEQUENCE [LARGE SCALE GENOMIC DNA]</scope>
    <source>
        <strain evidence="1 2">GAS95</strain>
    </source>
</reference>
<proteinExistence type="predicted"/>
<name>A0A1N6L6F0_9BURK</name>
<evidence type="ECO:0000313" key="1">
    <source>
        <dbReference type="EMBL" id="SIO64372.1"/>
    </source>
</evidence>
<dbReference type="EMBL" id="FSRU01000002">
    <property type="protein sequence ID" value="SIO64372.1"/>
    <property type="molecule type" value="Genomic_DNA"/>
</dbReference>